<dbReference type="InterPro" id="IPR019775">
    <property type="entry name" value="WD40_repeat_CS"/>
</dbReference>
<dbReference type="InterPro" id="IPR020472">
    <property type="entry name" value="WD40_PAC1"/>
</dbReference>
<dbReference type="InterPro" id="IPR015943">
    <property type="entry name" value="WD40/YVTN_repeat-like_dom_sf"/>
</dbReference>
<organism evidence="4 5">
    <name type="scientific">Allocoleopsis franciscana PCC 7113</name>
    <dbReference type="NCBI Taxonomy" id="1173027"/>
    <lineage>
        <taxon>Bacteria</taxon>
        <taxon>Bacillati</taxon>
        <taxon>Cyanobacteriota</taxon>
        <taxon>Cyanophyceae</taxon>
        <taxon>Coleofasciculales</taxon>
        <taxon>Coleofasciculaceae</taxon>
        <taxon>Allocoleopsis</taxon>
        <taxon>Allocoleopsis franciscana</taxon>
    </lineage>
</organism>
<dbReference type="SUPFAM" id="SSF50978">
    <property type="entry name" value="WD40 repeat-like"/>
    <property type="match status" value="1"/>
</dbReference>
<sequence length="311" mass="33391">MLTVQQNTQIGILNGHTFPVTAIAFSPDGETLISAGDNRIQLWNLTRGKLIRTLRGHADNWSESAVTSLAVSPNGKFIASGGTDKIIKIWHLQHFLRSERGKTHTLTGHSQGSLLAQGVRAVAFSADGKILASGGSDKVIKLWDTRTWTEISTLSGYSYGIASLAFSPVEPCLISTAGNTIKLWKLDTDEQITLAASCAPRSVCFNADGQTFATGGLKGAFSLWALKIQEEVIKDTLHSKEIKAIAFSSNGQFFATGGYDNTIKLWNALTGDLINTLTGHSDAVYSLAFCPDSSILASGSADKTIRLWKVT</sequence>
<dbReference type="InterPro" id="IPR036322">
    <property type="entry name" value="WD40_repeat_dom_sf"/>
</dbReference>
<feature type="repeat" description="WD" evidence="3">
    <location>
        <begin position="63"/>
        <end position="93"/>
    </location>
</feature>
<dbReference type="PROSITE" id="PS00678">
    <property type="entry name" value="WD_REPEATS_1"/>
    <property type="match status" value="2"/>
</dbReference>
<dbReference type="OrthoDB" id="422888at2"/>
<feature type="repeat" description="WD" evidence="3">
    <location>
        <begin position="119"/>
        <end position="153"/>
    </location>
</feature>
<reference evidence="4 5" key="1">
    <citation type="submission" date="2012-06" db="EMBL/GenBank/DDBJ databases">
        <title>Finished chromosome of genome of Microcoleus sp. PCC 7113.</title>
        <authorList>
            <consortium name="US DOE Joint Genome Institute"/>
            <person name="Gugger M."/>
            <person name="Coursin T."/>
            <person name="Rippka R."/>
            <person name="Tandeau De Marsac N."/>
            <person name="Huntemann M."/>
            <person name="Wei C.-L."/>
            <person name="Han J."/>
            <person name="Detter J.C."/>
            <person name="Han C."/>
            <person name="Tapia R."/>
            <person name="Chen A."/>
            <person name="Kyrpides N."/>
            <person name="Mavromatis K."/>
            <person name="Markowitz V."/>
            <person name="Szeto E."/>
            <person name="Ivanova N."/>
            <person name="Pagani I."/>
            <person name="Pati A."/>
            <person name="Goodwin L."/>
            <person name="Nordberg H.P."/>
            <person name="Cantor M.N."/>
            <person name="Hua S.X."/>
            <person name="Woyke T."/>
            <person name="Kerfeld C.A."/>
        </authorList>
    </citation>
    <scope>NUCLEOTIDE SEQUENCE [LARGE SCALE GENOMIC DNA]</scope>
    <source>
        <strain evidence="4 5">PCC 7113</strain>
    </source>
</reference>
<name>K9WBT8_9CYAN</name>
<feature type="repeat" description="WD" evidence="3">
    <location>
        <begin position="13"/>
        <end position="53"/>
    </location>
</feature>
<evidence type="ECO:0000313" key="4">
    <source>
        <dbReference type="EMBL" id="AFZ17229.1"/>
    </source>
</evidence>
<dbReference type="PROSITE" id="PS50294">
    <property type="entry name" value="WD_REPEATS_REGION"/>
    <property type="match status" value="5"/>
</dbReference>
<dbReference type="AlphaFoldDB" id="K9WBT8"/>
<evidence type="ECO:0000256" key="1">
    <source>
        <dbReference type="ARBA" id="ARBA00022574"/>
    </source>
</evidence>
<accession>K9WBT8</accession>
<dbReference type="PROSITE" id="PS50082">
    <property type="entry name" value="WD_REPEATS_2"/>
    <property type="match status" value="5"/>
</dbReference>
<gene>
    <name evidence="4" type="ORF">Mic7113_1345</name>
</gene>
<feature type="repeat" description="WD" evidence="3">
    <location>
        <begin position="235"/>
        <end position="276"/>
    </location>
</feature>
<dbReference type="Pfam" id="PF00400">
    <property type="entry name" value="WD40"/>
    <property type="match status" value="6"/>
</dbReference>
<dbReference type="Proteomes" id="UP000010471">
    <property type="component" value="Chromosome"/>
</dbReference>
<dbReference type="HOGENOM" id="CLU_000288_57_33_3"/>
<keyword evidence="2" id="KW-0677">Repeat</keyword>
<dbReference type="PRINTS" id="PR00320">
    <property type="entry name" value="GPROTEINBRPT"/>
</dbReference>
<dbReference type="KEGG" id="mic:Mic7113_1345"/>
<dbReference type="CDD" id="cd00200">
    <property type="entry name" value="WD40"/>
    <property type="match status" value="1"/>
</dbReference>
<proteinExistence type="predicted"/>
<dbReference type="STRING" id="1173027.Mic7113_1345"/>
<evidence type="ECO:0000313" key="5">
    <source>
        <dbReference type="Proteomes" id="UP000010471"/>
    </source>
</evidence>
<dbReference type="EMBL" id="CP003630">
    <property type="protein sequence ID" value="AFZ17229.1"/>
    <property type="molecule type" value="Genomic_DNA"/>
</dbReference>
<keyword evidence="1 3" id="KW-0853">WD repeat</keyword>
<dbReference type="RefSeq" id="WP_015181389.1">
    <property type="nucleotide sequence ID" value="NC_019738.1"/>
</dbReference>
<dbReference type="PANTHER" id="PTHR19879:SF9">
    <property type="entry name" value="TRANSCRIPTION INITIATION FACTOR TFIID SUBUNIT 5"/>
    <property type="match status" value="1"/>
</dbReference>
<dbReference type="InterPro" id="IPR001680">
    <property type="entry name" value="WD40_rpt"/>
</dbReference>
<dbReference type="SMART" id="SM00320">
    <property type="entry name" value="WD40"/>
    <property type="match status" value="7"/>
</dbReference>
<dbReference type="PATRIC" id="fig|1173027.3.peg.1488"/>
<keyword evidence="5" id="KW-1185">Reference proteome</keyword>
<dbReference type="PANTHER" id="PTHR19879">
    <property type="entry name" value="TRANSCRIPTION INITIATION FACTOR TFIID"/>
    <property type="match status" value="1"/>
</dbReference>
<dbReference type="Gene3D" id="2.130.10.10">
    <property type="entry name" value="YVTN repeat-like/Quinoprotein amine dehydrogenase"/>
    <property type="match status" value="3"/>
</dbReference>
<feature type="repeat" description="WD" evidence="3">
    <location>
        <begin position="277"/>
        <end position="311"/>
    </location>
</feature>
<protein>
    <submittedName>
        <fullName evidence="4">WD40 repeat-containing protein</fullName>
    </submittedName>
</protein>
<evidence type="ECO:0000256" key="2">
    <source>
        <dbReference type="ARBA" id="ARBA00022737"/>
    </source>
</evidence>
<dbReference type="eggNOG" id="COG2319">
    <property type="taxonomic scope" value="Bacteria"/>
</dbReference>
<evidence type="ECO:0000256" key="3">
    <source>
        <dbReference type="PROSITE-ProRule" id="PRU00221"/>
    </source>
</evidence>